<organism evidence="4 5">
    <name type="scientific">Paenibacillus gansuensis</name>
    <dbReference type="NCBI Taxonomy" id="306542"/>
    <lineage>
        <taxon>Bacteria</taxon>
        <taxon>Bacillati</taxon>
        <taxon>Bacillota</taxon>
        <taxon>Bacilli</taxon>
        <taxon>Bacillales</taxon>
        <taxon>Paenibacillaceae</taxon>
        <taxon>Paenibacillus</taxon>
    </lineage>
</organism>
<dbReference type="InterPro" id="IPR050922">
    <property type="entry name" value="LytR/CpsA/Psr_CW_biosynth"/>
</dbReference>
<proteinExistence type="inferred from homology"/>
<keyword evidence="5" id="KW-1185">Reference proteome</keyword>
<evidence type="ECO:0000313" key="4">
    <source>
        <dbReference type="EMBL" id="MFD2612717.1"/>
    </source>
</evidence>
<comment type="similarity">
    <text evidence="1">Belongs to the LytR/CpsA/Psr (LCP) family.</text>
</comment>
<protein>
    <submittedName>
        <fullName evidence="4">LCP family protein</fullName>
    </submittedName>
</protein>
<reference evidence="5" key="1">
    <citation type="journal article" date="2019" name="Int. J. Syst. Evol. Microbiol.">
        <title>The Global Catalogue of Microorganisms (GCM) 10K type strain sequencing project: providing services to taxonomists for standard genome sequencing and annotation.</title>
        <authorList>
            <consortium name="The Broad Institute Genomics Platform"/>
            <consortium name="The Broad Institute Genome Sequencing Center for Infectious Disease"/>
            <person name="Wu L."/>
            <person name="Ma J."/>
        </authorList>
    </citation>
    <scope>NUCLEOTIDE SEQUENCE [LARGE SCALE GENOMIC DNA]</scope>
    <source>
        <strain evidence="5">KCTC 3950</strain>
    </source>
</reference>
<dbReference type="PANTHER" id="PTHR33392:SF6">
    <property type="entry name" value="POLYISOPRENYL-TEICHOIC ACID--PEPTIDOGLYCAN TEICHOIC ACID TRANSFERASE TAGU"/>
    <property type="match status" value="1"/>
</dbReference>
<gene>
    <name evidence="4" type="ORF">ACFSUF_09820</name>
</gene>
<dbReference type="Gene3D" id="3.40.630.190">
    <property type="entry name" value="LCP protein"/>
    <property type="match status" value="1"/>
</dbReference>
<dbReference type="RefSeq" id="WP_377602477.1">
    <property type="nucleotide sequence ID" value="NZ_JBHUME010000007.1"/>
</dbReference>
<evidence type="ECO:0000256" key="2">
    <source>
        <dbReference type="SAM" id="MobiDB-lite"/>
    </source>
</evidence>
<dbReference type="PANTHER" id="PTHR33392">
    <property type="entry name" value="POLYISOPRENYL-TEICHOIC ACID--PEPTIDOGLYCAN TEICHOIC ACID TRANSFERASE TAGU"/>
    <property type="match status" value="1"/>
</dbReference>
<dbReference type="Proteomes" id="UP001597541">
    <property type="component" value="Unassembled WGS sequence"/>
</dbReference>
<comment type="caution">
    <text evidence="4">The sequence shown here is derived from an EMBL/GenBank/DDBJ whole genome shotgun (WGS) entry which is preliminary data.</text>
</comment>
<evidence type="ECO:0000259" key="3">
    <source>
        <dbReference type="Pfam" id="PF03816"/>
    </source>
</evidence>
<evidence type="ECO:0000313" key="5">
    <source>
        <dbReference type="Proteomes" id="UP001597541"/>
    </source>
</evidence>
<sequence length="349" mass="38906">MWKKAVKYTAIILLVVIVGTGAYAGYLYSKADHMLDDMTVKNTNSNSIKDEKPKDLKPMTILLAGIDHREKTGSMNSDVLMAITLNPKMKSATVVSIPRDLQLTPDDLQHRKANYYFPHFYLKDEQTAFENTKKVFEEVVGLPIEHMVTVDFQGFEEIVDELGGLDINVDMDMRYVDTWDGTNIDLKQGMQHLDGKKTLDFVRYRKSNRGTEPSSDGARNERQQQVLGELLGKLASVNGVSKFGSLMEIMGKHVKTDLSPGEMKDFIQTYLGISTQNIRFIHLDGEWESPYIVVKPEDIEAAQQALKHELNKTPESEAAAKAAEDAKQSQNQLTGSDEEPGSGTAGTNG</sequence>
<feature type="region of interest" description="Disordered" evidence="2">
    <location>
        <begin position="310"/>
        <end position="349"/>
    </location>
</feature>
<dbReference type="EMBL" id="JBHUME010000007">
    <property type="protein sequence ID" value="MFD2612717.1"/>
    <property type="molecule type" value="Genomic_DNA"/>
</dbReference>
<dbReference type="Pfam" id="PF03816">
    <property type="entry name" value="LytR_cpsA_psr"/>
    <property type="match status" value="1"/>
</dbReference>
<name>A0ABW5PFH9_9BACL</name>
<dbReference type="NCBIfam" id="TIGR00350">
    <property type="entry name" value="lytR_cpsA_psr"/>
    <property type="match status" value="1"/>
</dbReference>
<dbReference type="InterPro" id="IPR004474">
    <property type="entry name" value="LytR_CpsA_psr"/>
</dbReference>
<accession>A0ABW5PFH9</accession>
<evidence type="ECO:0000256" key="1">
    <source>
        <dbReference type="ARBA" id="ARBA00006068"/>
    </source>
</evidence>
<feature type="domain" description="Cell envelope-related transcriptional attenuator" evidence="3">
    <location>
        <begin position="76"/>
        <end position="235"/>
    </location>
</feature>